<dbReference type="EMBL" id="LWDX02031910">
    <property type="protein sequence ID" value="OEL27685.1"/>
    <property type="molecule type" value="Genomic_DNA"/>
</dbReference>
<organism evidence="1 2">
    <name type="scientific">Dichanthelium oligosanthes</name>
    <dbReference type="NCBI Taxonomy" id="888268"/>
    <lineage>
        <taxon>Eukaryota</taxon>
        <taxon>Viridiplantae</taxon>
        <taxon>Streptophyta</taxon>
        <taxon>Embryophyta</taxon>
        <taxon>Tracheophyta</taxon>
        <taxon>Spermatophyta</taxon>
        <taxon>Magnoliopsida</taxon>
        <taxon>Liliopsida</taxon>
        <taxon>Poales</taxon>
        <taxon>Poaceae</taxon>
        <taxon>PACMAD clade</taxon>
        <taxon>Panicoideae</taxon>
        <taxon>Panicodae</taxon>
        <taxon>Paniceae</taxon>
        <taxon>Dichantheliinae</taxon>
        <taxon>Dichanthelium</taxon>
    </lineage>
</organism>
<comment type="caution">
    <text evidence="1">The sequence shown here is derived from an EMBL/GenBank/DDBJ whole genome shotgun (WGS) entry which is preliminary data.</text>
</comment>
<sequence>LELEQDPQLAYLVRDWDFSVGKRFQDEALHKFRSSVHHPSSSPQGLFFLLAVFCRYTFRLTEDSVSLALHYCLGGTPSGFHVSFVQDRHFKFSVSLKQVGLLVRNLNRITTEHFDVYFNLWRDRGDNWFSEKKK</sequence>
<evidence type="ECO:0000313" key="2">
    <source>
        <dbReference type="Proteomes" id="UP000095767"/>
    </source>
</evidence>
<keyword evidence="2" id="KW-1185">Reference proteome</keyword>
<gene>
    <name evidence="1" type="ORF">BAE44_0011297</name>
</gene>
<protein>
    <submittedName>
        <fullName evidence="1">Uncharacterized protein</fullName>
    </submittedName>
</protein>
<dbReference type="PANTHER" id="PTHR33075">
    <property type="entry name" value="OS02G0499800 PROTEIN"/>
    <property type="match status" value="1"/>
</dbReference>
<feature type="non-terminal residue" evidence="1">
    <location>
        <position position="1"/>
    </location>
</feature>
<evidence type="ECO:0000313" key="1">
    <source>
        <dbReference type="EMBL" id="OEL27685.1"/>
    </source>
</evidence>
<proteinExistence type="predicted"/>
<dbReference type="OrthoDB" id="690983at2759"/>
<name>A0A1E5VRD1_9POAL</name>
<dbReference type="AlphaFoldDB" id="A0A1E5VRD1"/>
<accession>A0A1E5VRD1</accession>
<dbReference type="Proteomes" id="UP000095767">
    <property type="component" value="Unassembled WGS sequence"/>
</dbReference>
<dbReference type="PANTHER" id="PTHR33075:SF10">
    <property type="entry name" value="DUF4283 DOMAIN-CONTAINING PROTEIN"/>
    <property type="match status" value="1"/>
</dbReference>
<reference evidence="1 2" key="1">
    <citation type="submission" date="2016-09" db="EMBL/GenBank/DDBJ databases">
        <title>The draft genome of Dichanthelium oligosanthes: A C3 panicoid grass species.</title>
        <authorList>
            <person name="Studer A.J."/>
            <person name="Schnable J.C."/>
            <person name="Brutnell T.P."/>
        </authorList>
    </citation>
    <scope>NUCLEOTIDE SEQUENCE [LARGE SCALE GENOMIC DNA]</scope>
    <source>
        <strain evidence="2">cv. Kellogg 1175</strain>
        <tissue evidence="1">Leaf</tissue>
    </source>
</reference>